<evidence type="ECO:0000256" key="2">
    <source>
        <dbReference type="SAM" id="MobiDB-lite"/>
    </source>
</evidence>
<protein>
    <recommendedName>
        <fullName evidence="3">PH domain-containing protein</fullName>
    </recommendedName>
</protein>
<keyword evidence="1" id="KW-0597">Phosphoprotein</keyword>
<proteinExistence type="predicted"/>
<dbReference type="SMART" id="SM00233">
    <property type="entry name" value="PH"/>
    <property type="match status" value="1"/>
</dbReference>
<comment type="caution">
    <text evidence="4">The sequence shown here is derived from an EMBL/GenBank/DDBJ whole genome shotgun (WGS) entry which is preliminary data.</text>
</comment>
<dbReference type="SUPFAM" id="SSF103657">
    <property type="entry name" value="BAR/IMD domain-like"/>
    <property type="match status" value="1"/>
</dbReference>
<dbReference type="Pfam" id="PF20400">
    <property type="entry name" value="BAR_4"/>
    <property type="match status" value="1"/>
</dbReference>
<evidence type="ECO:0000256" key="1">
    <source>
        <dbReference type="ARBA" id="ARBA00022553"/>
    </source>
</evidence>
<reference evidence="4 5" key="1">
    <citation type="journal article" date="2018" name="Evol. Lett.">
        <title>Horizontal gene cluster transfer increased hallucinogenic mushroom diversity.</title>
        <authorList>
            <person name="Reynolds H.T."/>
            <person name="Vijayakumar V."/>
            <person name="Gluck-Thaler E."/>
            <person name="Korotkin H.B."/>
            <person name="Matheny P.B."/>
            <person name="Slot J.C."/>
        </authorList>
    </citation>
    <scope>NUCLEOTIDE SEQUENCE [LARGE SCALE GENOMIC DNA]</scope>
    <source>
        <strain evidence="4 5">2629</strain>
    </source>
</reference>
<feature type="compositionally biased region" description="Basic and acidic residues" evidence="2">
    <location>
        <begin position="585"/>
        <end position="607"/>
    </location>
</feature>
<sequence length="788" mass="86290">MNLPEHSYQQAPPPPVQSNIYRSTSRASARSGRSASAHSVTSGRSRTSTLSRNASLIKKNIDLQDLRPADVLIERFVAWKVIVRQLCAYFEGIADIENNTAKELSKLASVIQVPFRSGNQFLGEGGLQDIYYNIRDKTRVIADQHADLGRTIDSSIVQHLQRLTTEIKAHIKNVQNDTGKLAASVAKEREHSTKLVGELANGISTFKNTPMNLQARSDPYIVNQAVSRQLTRQVLEENLLQKSIIMMQQNSAHFEGGIVRAIQSAWATFDEWQSRSSAASQAVFRQVAVHMSNLDPETEWIQFAARTECLLDPETPLRNVESVRWPLMEEPCVQPLHVGHLERKKRFTRNWASAYFVLTPAGFLHEFATSDPKVQASTQPTFSLFLPNCTLGPPSPPKSPSHKFHIEGRRDGLGTAGKTGSLKGLFSTPLGGSSRSGSLGGGGDAKAFSFRARSHEELMEWWNDIRMLCARYLVASDVVDRKGPVEHAVRSAGYTEEEMEEMEEEEEFEELEAAEERGVGTVGGGARMAEGSSVEEERDEEVRGRGYEETAPPVYSGNGGYMADKKGYAPAHPYANQAHAPSTDTAEHDDISEAEERVRRRLSKQEVEGYDVGDSRQPISRERSGYSAQSRQSVGVDHDVEASEEDAGPGARYLGATQPPGKGVRQPTVVSVTDEEGDEEGMYTSRSGQEAVTIPADQLKGNGLANGGAEKAVNGDAGAGVHDDEDEQDDDQAKNKVLEKEGGGGGKMSKKAAKRAAQKEREREIEKEKEKEKSGGGLFASIGQAIRG</sequence>
<feature type="region of interest" description="Disordered" evidence="2">
    <location>
        <begin position="1"/>
        <end position="49"/>
    </location>
</feature>
<dbReference type="SUPFAM" id="SSF50729">
    <property type="entry name" value="PH domain-like"/>
    <property type="match status" value="1"/>
</dbReference>
<feature type="region of interest" description="Disordered" evidence="2">
    <location>
        <begin position="394"/>
        <end position="442"/>
    </location>
</feature>
<dbReference type="Pfam" id="PF20399">
    <property type="entry name" value="PH_20"/>
    <property type="match status" value="1"/>
</dbReference>
<dbReference type="PANTHER" id="PTHR31941">
    <property type="entry name" value="CYTOSKELETAL SIGNALING PROTEIN SLM1"/>
    <property type="match status" value="1"/>
</dbReference>
<gene>
    <name evidence="4" type="ORF">CVT24_003840</name>
</gene>
<dbReference type="FunCoup" id="A0A409WCA9">
    <property type="interactions" value="28"/>
</dbReference>
<dbReference type="AlphaFoldDB" id="A0A409WCA9"/>
<feature type="compositionally biased region" description="Basic and acidic residues" evidence="2">
    <location>
        <begin position="757"/>
        <end position="774"/>
    </location>
</feature>
<dbReference type="InterPro" id="IPR046869">
    <property type="entry name" value="SLM1/RGC1-like_PH"/>
</dbReference>
<accession>A0A409WCA9</accession>
<name>A0A409WCA9_9AGAR</name>
<dbReference type="Proteomes" id="UP000284842">
    <property type="component" value="Unassembled WGS sequence"/>
</dbReference>
<dbReference type="InterPro" id="IPR046868">
    <property type="entry name" value="BAR_4"/>
</dbReference>
<dbReference type="PANTHER" id="PTHR31941:SF1">
    <property type="entry name" value="CYTOSKELETAL SIGNALING PROTEIN SLM1"/>
    <property type="match status" value="1"/>
</dbReference>
<feature type="region of interest" description="Disordered" evidence="2">
    <location>
        <begin position="572"/>
        <end position="788"/>
    </location>
</feature>
<dbReference type="InterPro" id="IPR001849">
    <property type="entry name" value="PH_domain"/>
</dbReference>
<keyword evidence="5" id="KW-1185">Reference proteome</keyword>
<evidence type="ECO:0000259" key="3">
    <source>
        <dbReference type="PROSITE" id="PS50003"/>
    </source>
</evidence>
<evidence type="ECO:0000313" key="5">
    <source>
        <dbReference type="Proteomes" id="UP000284842"/>
    </source>
</evidence>
<feature type="compositionally biased region" description="Low complexity" evidence="2">
    <location>
        <begin position="22"/>
        <end position="49"/>
    </location>
</feature>
<dbReference type="InterPro" id="IPR011993">
    <property type="entry name" value="PH-like_dom_sf"/>
</dbReference>
<dbReference type="OrthoDB" id="5598057at2759"/>
<dbReference type="CDD" id="cd13311">
    <property type="entry name" value="PH_Slm1"/>
    <property type="match status" value="1"/>
</dbReference>
<dbReference type="InParanoid" id="A0A409WCA9"/>
<evidence type="ECO:0000313" key="4">
    <source>
        <dbReference type="EMBL" id="PPQ76121.1"/>
    </source>
</evidence>
<organism evidence="4 5">
    <name type="scientific">Panaeolus cyanescens</name>
    <dbReference type="NCBI Taxonomy" id="181874"/>
    <lineage>
        <taxon>Eukaryota</taxon>
        <taxon>Fungi</taxon>
        <taxon>Dikarya</taxon>
        <taxon>Basidiomycota</taxon>
        <taxon>Agaricomycotina</taxon>
        <taxon>Agaricomycetes</taxon>
        <taxon>Agaricomycetidae</taxon>
        <taxon>Agaricales</taxon>
        <taxon>Agaricineae</taxon>
        <taxon>Galeropsidaceae</taxon>
        <taxon>Panaeolus</taxon>
    </lineage>
</organism>
<dbReference type="PROSITE" id="PS50003">
    <property type="entry name" value="PH_DOMAIN"/>
    <property type="match status" value="1"/>
</dbReference>
<dbReference type="STRING" id="181874.A0A409WCA9"/>
<dbReference type="EMBL" id="NHTK01005606">
    <property type="protein sequence ID" value="PPQ76121.1"/>
    <property type="molecule type" value="Genomic_DNA"/>
</dbReference>
<dbReference type="Gene3D" id="1.20.1270.60">
    <property type="entry name" value="Arfaptin homology (AH) domain/BAR domain"/>
    <property type="match status" value="1"/>
</dbReference>
<feature type="region of interest" description="Disordered" evidence="2">
    <location>
        <begin position="509"/>
        <end position="559"/>
    </location>
</feature>
<feature type="compositionally biased region" description="Basic and acidic residues" evidence="2">
    <location>
        <begin position="731"/>
        <end position="742"/>
    </location>
</feature>
<dbReference type="InterPro" id="IPR043453">
    <property type="entry name" value="Slm1_PH"/>
</dbReference>
<dbReference type="InterPro" id="IPR027267">
    <property type="entry name" value="AH/BAR_dom_sf"/>
</dbReference>
<feature type="domain" description="PH" evidence="3">
    <location>
        <begin position="334"/>
        <end position="470"/>
    </location>
</feature>
<dbReference type="Gene3D" id="2.30.29.30">
    <property type="entry name" value="Pleckstrin-homology domain (PH domain)/Phosphotyrosine-binding domain (PTB)"/>
    <property type="match status" value="1"/>
</dbReference>